<comment type="caution">
    <text evidence="12">The sequence shown here is derived from an EMBL/GenBank/DDBJ whole genome shotgun (WGS) entry which is preliminary data.</text>
</comment>
<keyword evidence="3" id="KW-0813">Transport</keyword>
<feature type="transmembrane region" description="Helical" evidence="10">
    <location>
        <begin position="213"/>
        <end position="235"/>
    </location>
</feature>
<dbReference type="PANTHER" id="PTHR30406:SF1">
    <property type="entry name" value="SULFATE TRANSPORT SYSTEM PERMEASE PROTEIN CYSW"/>
    <property type="match status" value="1"/>
</dbReference>
<dbReference type="RefSeq" id="WP_289455920.1">
    <property type="nucleotide sequence ID" value="NZ_JAUCGQ010000002.1"/>
</dbReference>
<comment type="function">
    <text evidence="8">Part of the ABC transporter complex CysAWTP (TC 3.A.1.6.1) involved in sulfate/thiosulfate import. Probably responsible for the translocation of the substrate across the membrane.</text>
</comment>
<keyword evidence="13" id="KW-1185">Reference proteome</keyword>
<protein>
    <submittedName>
        <fullName evidence="12">Sulfate ABC transporter permease subunit</fullName>
    </submittedName>
</protein>
<dbReference type="InterPro" id="IPR005667">
    <property type="entry name" value="Sulph_transpt2"/>
</dbReference>
<keyword evidence="4 10" id="KW-0812">Transmembrane</keyword>
<reference evidence="12 13" key="1">
    <citation type="submission" date="2023-06" db="EMBL/GenBank/DDBJ databases">
        <title>Cellulomonas sp. MW4 Whole genome sequence.</title>
        <authorList>
            <person name="Park S."/>
        </authorList>
    </citation>
    <scope>NUCLEOTIDE SEQUENCE [LARGE SCALE GENOMIC DNA]</scope>
    <source>
        <strain evidence="12 13">MW4</strain>
    </source>
</reference>
<comment type="subcellular location">
    <subcellularLocation>
        <location evidence="1">Membrane</location>
        <topology evidence="1">Multi-pass membrane protein</topology>
    </subcellularLocation>
</comment>
<evidence type="ECO:0000256" key="3">
    <source>
        <dbReference type="ARBA" id="ARBA00022448"/>
    </source>
</evidence>
<gene>
    <name evidence="12" type="ORF">QRT04_13175</name>
</gene>
<keyword evidence="5 10" id="KW-1133">Transmembrane helix</keyword>
<dbReference type="PROSITE" id="PS50928">
    <property type="entry name" value="ABC_TM1"/>
    <property type="match status" value="1"/>
</dbReference>
<dbReference type="InterPro" id="IPR000515">
    <property type="entry name" value="MetI-like"/>
</dbReference>
<evidence type="ECO:0000313" key="13">
    <source>
        <dbReference type="Proteomes" id="UP001529338"/>
    </source>
</evidence>
<evidence type="ECO:0000259" key="11">
    <source>
        <dbReference type="PROSITE" id="PS50928"/>
    </source>
</evidence>
<dbReference type="Gene3D" id="1.10.3720.10">
    <property type="entry name" value="MetI-like"/>
    <property type="match status" value="1"/>
</dbReference>
<accession>A0ABT7SIB3</accession>
<evidence type="ECO:0000256" key="2">
    <source>
        <dbReference type="ARBA" id="ARBA00011779"/>
    </source>
</evidence>
<feature type="domain" description="ABC transmembrane type-1" evidence="11">
    <location>
        <begin position="77"/>
        <end position="281"/>
    </location>
</feature>
<feature type="transmembrane region" description="Helical" evidence="10">
    <location>
        <begin position="35"/>
        <end position="57"/>
    </location>
</feature>
<evidence type="ECO:0000256" key="9">
    <source>
        <dbReference type="SAM" id="MobiDB-lite"/>
    </source>
</evidence>
<dbReference type="PANTHER" id="PTHR30406">
    <property type="entry name" value="SULFATE TRANSPORT SYSTEM PERMEASE PROTEIN"/>
    <property type="match status" value="1"/>
</dbReference>
<evidence type="ECO:0000256" key="8">
    <source>
        <dbReference type="ARBA" id="ARBA00025323"/>
    </source>
</evidence>
<dbReference type="Proteomes" id="UP001529338">
    <property type="component" value="Unassembled WGS sequence"/>
</dbReference>
<name>A0ABT7SIB3_9CELL</name>
<organism evidence="12 13">
    <name type="scientific">Cellulomonas alba</name>
    <dbReference type="NCBI Taxonomy" id="3053467"/>
    <lineage>
        <taxon>Bacteria</taxon>
        <taxon>Bacillati</taxon>
        <taxon>Actinomycetota</taxon>
        <taxon>Actinomycetes</taxon>
        <taxon>Micrococcales</taxon>
        <taxon>Cellulomonadaceae</taxon>
        <taxon>Cellulomonas</taxon>
    </lineage>
</organism>
<dbReference type="EMBL" id="JAUCGQ010000002">
    <property type="protein sequence ID" value="MDM7855886.1"/>
    <property type="molecule type" value="Genomic_DNA"/>
</dbReference>
<feature type="transmembrane region" description="Helical" evidence="10">
    <location>
        <begin position="77"/>
        <end position="103"/>
    </location>
</feature>
<keyword evidence="6" id="KW-0764">Sulfate transport</keyword>
<evidence type="ECO:0000256" key="7">
    <source>
        <dbReference type="ARBA" id="ARBA00023136"/>
    </source>
</evidence>
<evidence type="ECO:0000256" key="1">
    <source>
        <dbReference type="ARBA" id="ARBA00004141"/>
    </source>
</evidence>
<comment type="subunit">
    <text evidence="2">The complex is composed of two ATP-binding proteins (CysA), two transmembrane proteins (CysT and CysW) and a solute-binding protein (CysP).</text>
</comment>
<keyword evidence="7 10" id="KW-0472">Membrane</keyword>
<feature type="transmembrane region" description="Helical" evidence="10">
    <location>
        <begin position="149"/>
        <end position="173"/>
    </location>
</feature>
<dbReference type="CDD" id="cd06261">
    <property type="entry name" value="TM_PBP2"/>
    <property type="match status" value="1"/>
</dbReference>
<evidence type="ECO:0000256" key="5">
    <source>
        <dbReference type="ARBA" id="ARBA00022989"/>
    </source>
</evidence>
<proteinExistence type="predicted"/>
<sequence length="291" mass="30526">MAEVVLDEPATGAPPASPPVPQGERATRGRRTVRWVALAYVAVLVLVPLGVITWRAFEPGLAAFWDAISSEQAVTAFRLTLEVALVSVLLGTLFGVGLGLLLVRFRFPGRRLLGVLADLPIAVSPIVAGLALVLVYGRNGWFGPALESAGIQVVYAVPGMILATTFVSLPLVLREVVPVLEEAGTDPEQAARVLGAGSWTTFRRITLPTLRPALTYGVVLALARAVGEFGAVAVVSGNVSGSGQTQTVTLVIAERITQLEPGAFPLAFVLILVTVAALLVAARLRRKDVSA</sequence>
<evidence type="ECO:0000256" key="10">
    <source>
        <dbReference type="SAM" id="Phobius"/>
    </source>
</evidence>
<evidence type="ECO:0000256" key="4">
    <source>
        <dbReference type="ARBA" id="ARBA00022692"/>
    </source>
</evidence>
<evidence type="ECO:0000256" key="6">
    <source>
        <dbReference type="ARBA" id="ARBA00023032"/>
    </source>
</evidence>
<dbReference type="NCBIfam" id="TIGR00969">
    <property type="entry name" value="3a0106s02"/>
    <property type="match status" value="1"/>
</dbReference>
<feature type="transmembrane region" description="Helical" evidence="10">
    <location>
        <begin position="115"/>
        <end position="137"/>
    </location>
</feature>
<dbReference type="InterPro" id="IPR035906">
    <property type="entry name" value="MetI-like_sf"/>
</dbReference>
<dbReference type="Pfam" id="PF00528">
    <property type="entry name" value="BPD_transp_1"/>
    <property type="match status" value="1"/>
</dbReference>
<feature type="region of interest" description="Disordered" evidence="9">
    <location>
        <begin position="1"/>
        <end position="26"/>
    </location>
</feature>
<dbReference type="SUPFAM" id="SSF161098">
    <property type="entry name" value="MetI-like"/>
    <property type="match status" value="1"/>
</dbReference>
<feature type="transmembrane region" description="Helical" evidence="10">
    <location>
        <begin position="263"/>
        <end position="282"/>
    </location>
</feature>
<evidence type="ECO:0000313" key="12">
    <source>
        <dbReference type="EMBL" id="MDM7855886.1"/>
    </source>
</evidence>